<evidence type="ECO:0000256" key="15">
    <source>
        <dbReference type="ARBA" id="ARBA00023242"/>
    </source>
</evidence>
<dbReference type="PRINTS" id="PR00153">
    <property type="entry name" value="CSAPPISMRASE"/>
</dbReference>
<evidence type="ECO:0000256" key="14">
    <source>
        <dbReference type="ARBA" id="ARBA00023187"/>
    </source>
</evidence>
<dbReference type="PROSITE" id="PS00170">
    <property type="entry name" value="CSA_PPIASE_1"/>
    <property type="match status" value="1"/>
</dbReference>
<evidence type="ECO:0000256" key="13">
    <source>
        <dbReference type="ARBA" id="ARBA00023054"/>
    </source>
</evidence>
<dbReference type="STRING" id="112268.A0A182W9D7"/>
<keyword evidence="22" id="KW-0812">Transmembrane</keyword>
<evidence type="ECO:0000256" key="9">
    <source>
        <dbReference type="ARBA" id="ARBA00022728"/>
    </source>
</evidence>
<evidence type="ECO:0000256" key="8">
    <source>
        <dbReference type="ARBA" id="ARBA00022679"/>
    </source>
</evidence>
<dbReference type="SUPFAM" id="SSF57850">
    <property type="entry name" value="RING/U-box"/>
    <property type="match status" value="1"/>
</dbReference>
<dbReference type="PROSITE" id="PS50072">
    <property type="entry name" value="CSA_PPIASE_2"/>
    <property type="match status" value="1"/>
</dbReference>
<evidence type="ECO:0000256" key="1">
    <source>
        <dbReference type="ARBA" id="ARBA00000900"/>
    </source>
</evidence>
<evidence type="ECO:0000256" key="7">
    <source>
        <dbReference type="ARBA" id="ARBA00022664"/>
    </source>
</evidence>
<dbReference type="GO" id="GO:0071013">
    <property type="term" value="C:catalytic step 2 spliceosome"/>
    <property type="evidence" value="ECO:0007669"/>
    <property type="project" value="TreeGrafter"/>
</dbReference>
<keyword evidence="6" id="KW-1017">Isopeptide bond</keyword>
<evidence type="ECO:0000256" key="22">
    <source>
        <dbReference type="SAM" id="Phobius"/>
    </source>
</evidence>
<feature type="domain" description="U-box" evidence="24">
    <location>
        <begin position="187"/>
        <end position="260"/>
    </location>
</feature>
<evidence type="ECO:0000256" key="18">
    <source>
        <dbReference type="ARBA" id="ARBA00073734"/>
    </source>
</evidence>
<comment type="similarity">
    <text evidence="4">Belongs to the cyclophilin-type PPIase family. PPIL2 subfamily.</text>
</comment>
<keyword evidence="15" id="KW-0539">Nucleus</keyword>
<name>A0A182W9D7_9DIPT</name>
<reference evidence="25" key="2">
    <citation type="submission" date="2020-05" db="UniProtKB">
        <authorList>
            <consortium name="EnsemblMetazoa"/>
        </authorList>
    </citation>
    <scope>IDENTIFICATION</scope>
    <source>
        <strain evidence="25">MINIMUS1</strain>
    </source>
</reference>
<evidence type="ECO:0000256" key="10">
    <source>
        <dbReference type="ARBA" id="ARBA00022786"/>
    </source>
</evidence>
<keyword evidence="26" id="KW-1185">Reference proteome</keyword>
<dbReference type="InterPro" id="IPR003613">
    <property type="entry name" value="Ubox_domain"/>
</dbReference>
<evidence type="ECO:0000256" key="6">
    <source>
        <dbReference type="ARBA" id="ARBA00022499"/>
    </source>
</evidence>
<evidence type="ECO:0000313" key="26">
    <source>
        <dbReference type="Proteomes" id="UP000075920"/>
    </source>
</evidence>
<keyword evidence="13" id="KW-0175">Coiled coil</keyword>
<dbReference type="InterPro" id="IPR026951">
    <property type="entry name" value="PPIL2_U-box_dom"/>
</dbReference>
<feature type="transmembrane region" description="Helical" evidence="22">
    <location>
        <begin position="88"/>
        <end position="109"/>
    </location>
</feature>
<evidence type="ECO:0000256" key="21">
    <source>
        <dbReference type="SAM" id="MobiDB-lite"/>
    </source>
</evidence>
<evidence type="ECO:0000256" key="11">
    <source>
        <dbReference type="ARBA" id="ARBA00022843"/>
    </source>
</evidence>
<evidence type="ECO:0000259" key="24">
    <source>
        <dbReference type="PROSITE" id="PS51698"/>
    </source>
</evidence>
<keyword evidence="22" id="KW-0472">Membrane</keyword>
<proteinExistence type="inferred from homology"/>
<evidence type="ECO:0000256" key="5">
    <source>
        <dbReference type="ARBA" id="ARBA00012483"/>
    </source>
</evidence>
<dbReference type="GO" id="GO:0006397">
    <property type="term" value="P:mRNA processing"/>
    <property type="evidence" value="ECO:0007669"/>
    <property type="project" value="UniProtKB-KW"/>
</dbReference>
<dbReference type="GO" id="GO:0006457">
    <property type="term" value="P:protein folding"/>
    <property type="evidence" value="ECO:0007669"/>
    <property type="project" value="InterPro"/>
</dbReference>
<feature type="transmembrane region" description="Helical" evidence="22">
    <location>
        <begin position="22"/>
        <end position="40"/>
    </location>
</feature>
<keyword evidence="11" id="KW-0832">Ubl conjugation</keyword>
<keyword evidence="10" id="KW-0833">Ubl conjugation pathway</keyword>
<dbReference type="Gene3D" id="2.40.100.10">
    <property type="entry name" value="Cyclophilin-like"/>
    <property type="match status" value="1"/>
</dbReference>
<evidence type="ECO:0000256" key="17">
    <source>
        <dbReference type="ARBA" id="ARBA00061807"/>
    </source>
</evidence>
<sequence>MPDAALPIANTLRLRPLTKENILYYYFPLKGMVSYAALSVNVMNPSIAIKLLPKRDVTNFLLLHTVLGTTLFMYSRPHLKAVQTNKRVAYSICGSVLFSFGSVLVWAIIRSAVQRNQGLATALGLSSGLLMAKLGYDYIENNDSLAVIKMGKKQHQKDKMYLTYTEWSEFYGGHKRDSVENEQIKFKRLPFDHCCLSMVPFEHPYCDTDGNVFELSAIIEFLKKFKINPVTGGPLDGKSLIKLNFTKNHEGQYHCPTLFKPFTKNSHIVANGKTGNVFSWEAIEQLNVKAKNWKDLLDDTPFLRKDLITIQDPANLEKFNITGFHHIKKNLRVPTEEELAERKDPQGRLKTISAETKDILTQLEKDYKAPEVQTEERQVADKFNAAHYSTGAVAAAFTSTAMVPVSNHEAAIIDDDIVRYERVKKKGYVRLLTNFGALNLELYCEQVPKTCENFLKHCHSGYYNGCLFHRSIRNFMLQGGDPTGVGNGGTSAWGKKFADEIKPNLSHAGRGILSMANSGPNTNGSQFFITYRSCKHLDGKHTIFGKLVGGLEILTEMERVEVDNRDRPIENIFIQRAQVFVDPFQEVDEQLAKERAEELERIQLETEAKRNKTTAKRGSQPLKVFRSGVGKYLDTNVSKILAVSTGETPGTSGGSEASKAKKRKAATGNDGFGNFSSW</sequence>
<evidence type="ECO:0000256" key="3">
    <source>
        <dbReference type="ARBA" id="ARBA00004906"/>
    </source>
</evidence>
<dbReference type="Proteomes" id="UP000075920">
    <property type="component" value="Unassembled WGS sequence"/>
</dbReference>
<dbReference type="GO" id="GO:0000209">
    <property type="term" value="P:protein polyubiquitination"/>
    <property type="evidence" value="ECO:0007669"/>
    <property type="project" value="TreeGrafter"/>
</dbReference>
<dbReference type="InterPro" id="IPR002130">
    <property type="entry name" value="Cyclophilin-type_PPIase_dom"/>
</dbReference>
<feature type="region of interest" description="Disordered" evidence="21">
    <location>
        <begin position="644"/>
        <end position="678"/>
    </location>
</feature>
<evidence type="ECO:0000259" key="23">
    <source>
        <dbReference type="PROSITE" id="PS50072"/>
    </source>
</evidence>
<dbReference type="GO" id="GO:0003755">
    <property type="term" value="F:peptidyl-prolyl cis-trans isomerase activity"/>
    <property type="evidence" value="ECO:0007669"/>
    <property type="project" value="InterPro"/>
</dbReference>
<dbReference type="Gene3D" id="3.30.40.10">
    <property type="entry name" value="Zinc/RING finger domain, C3HC4 (zinc finger)"/>
    <property type="match status" value="1"/>
</dbReference>
<evidence type="ECO:0000256" key="16">
    <source>
        <dbReference type="ARBA" id="ARBA00059251"/>
    </source>
</evidence>
<protein>
    <recommendedName>
        <fullName evidence="18">RING-type E3 ubiquitin-protein ligase PPIL2</fullName>
        <ecNumber evidence="5">2.3.2.27</ecNumber>
    </recommendedName>
    <alternativeName>
        <fullName evidence="20">CYC4</fullName>
    </alternativeName>
    <alternativeName>
        <fullName evidence="19">Probable inactive peptidyl-prolyl cis-trans isomerase-like 2</fullName>
    </alternativeName>
</protein>
<evidence type="ECO:0000256" key="12">
    <source>
        <dbReference type="ARBA" id="ARBA00022990"/>
    </source>
</evidence>
<dbReference type="CDD" id="cd16663">
    <property type="entry name" value="RING-Ubox_PPIL2"/>
    <property type="match status" value="1"/>
</dbReference>
<keyword evidence="12" id="KW-0007">Acetylation</keyword>
<comment type="pathway">
    <text evidence="3">Protein modification; protein ubiquitination.</text>
</comment>
<evidence type="ECO:0000256" key="2">
    <source>
        <dbReference type="ARBA" id="ARBA00004123"/>
    </source>
</evidence>
<reference evidence="26" key="1">
    <citation type="submission" date="2013-03" db="EMBL/GenBank/DDBJ databases">
        <title>The Genome Sequence of Anopheles minimus MINIMUS1.</title>
        <authorList>
            <consortium name="The Broad Institute Genomics Platform"/>
            <person name="Neafsey D.E."/>
            <person name="Walton C."/>
            <person name="Walker B."/>
            <person name="Young S.K."/>
            <person name="Zeng Q."/>
            <person name="Gargeya S."/>
            <person name="Fitzgerald M."/>
            <person name="Haas B."/>
            <person name="Abouelleil A."/>
            <person name="Allen A.W."/>
            <person name="Alvarado L."/>
            <person name="Arachchi H.M."/>
            <person name="Berlin A.M."/>
            <person name="Chapman S.B."/>
            <person name="Gainer-Dewar J."/>
            <person name="Goldberg J."/>
            <person name="Griggs A."/>
            <person name="Gujja S."/>
            <person name="Hansen M."/>
            <person name="Howarth C."/>
            <person name="Imamovic A."/>
            <person name="Ireland A."/>
            <person name="Larimer J."/>
            <person name="McCowan C."/>
            <person name="Murphy C."/>
            <person name="Pearson M."/>
            <person name="Poon T.W."/>
            <person name="Priest M."/>
            <person name="Roberts A."/>
            <person name="Saif S."/>
            <person name="Shea T."/>
            <person name="Sisk P."/>
            <person name="Sykes S."/>
            <person name="Wortman J."/>
            <person name="Nusbaum C."/>
            <person name="Birren B."/>
        </authorList>
    </citation>
    <scope>NUCLEOTIDE SEQUENCE [LARGE SCALE GENOMIC DNA]</scope>
    <source>
        <strain evidence="26">MINIMUS1</strain>
    </source>
</reference>
<dbReference type="SMART" id="SM00504">
    <property type="entry name" value="Ubox"/>
    <property type="match status" value="1"/>
</dbReference>
<evidence type="ECO:0000313" key="25">
    <source>
        <dbReference type="EnsemblMetazoa" id="AMIN006965-PA"/>
    </source>
</evidence>
<evidence type="ECO:0000256" key="4">
    <source>
        <dbReference type="ARBA" id="ARBA00007930"/>
    </source>
</evidence>
<comment type="catalytic activity">
    <reaction evidence="1">
        <text>S-ubiquitinyl-[E2 ubiquitin-conjugating enzyme]-L-cysteine + [acceptor protein]-L-lysine = [E2 ubiquitin-conjugating enzyme]-L-cysteine + N(6)-ubiquitinyl-[acceptor protein]-L-lysine.</text>
        <dbReference type="EC" id="2.3.2.27"/>
    </reaction>
</comment>
<dbReference type="InterPro" id="IPR020892">
    <property type="entry name" value="Cyclophilin-type_PPIase_CS"/>
</dbReference>
<keyword evidence="14" id="KW-0508">mRNA splicing</keyword>
<dbReference type="Pfam" id="PF00160">
    <property type="entry name" value="Pro_isomerase"/>
    <property type="match status" value="1"/>
</dbReference>
<dbReference type="PROSITE" id="PS51698">
    <property type="entry name" value="U_BOX"/>
    <property type="match status" value="1"/>
</dbReference>
<comment type="subcellular location">
    <subcellularLocation>
        <location evidence="2">Nucleus</location>
    </subcellularLocation>
</comment>
<dbReference type="FunFam" id="2.40.100.10:FF:000018">
    <property type="entry name" value="Peptidyl-prolyl cis-trans isomerase-like 2"/>
    <property type="match status" value="1"/>
</dbReference>
<dbReference type="EC" id="2.3.2.27" evidence="5"/>
<dbReference type="InterPro" id="IPR044666">
    <property type="entry name" value="Cyclophilin_A-like"/>
</dbReference>
<keyword evidence="22" id="KW-1133">Transmembrane helix</keyword>
<dbReference type="PANTHER" id="PTHR45625">
    <property type="entry name" value="PEPTIDYL-PROLYL CIS-TRANS ISOMERASE-RELATED"/>
    <property type="match status" value="1"/>
</dbReference>
<dbReference type="InterPro" id="IPR029000">
    <property type="entry name" value="Cyclophilin-like_dom_sf"/>
</dbReference>
<dbReference type="PANTHER" id="PTHR45625:SF1">
    <property type="entry name" value="RING-TYPE E3 UBIQUITIN-PROTEIN LIGASE PPIL2"/>
    <property type="match status" value="1"/>
</dbReference>
<keyword evidence="8" id="KW-0808">Transferase</keyword>
<comment type="function">
    <text evidence="16">Has a ubiquitin-protein ligase activity acting as an E3 ubiquitin protein ligase or as an ubiquitin-ubiquitin ligase promoting elongation of ubiquitin chains on substrates. By mediating 'Lys-48'-linked polyubiquitination of proteins could target them for proteasomal degradation. May also function as a chaperone, playing a role in transport to the cell membrane of BSG/Basigin for instance. Probable inactive PPIase with no peptidyl-prolyl cis-trans isomerase activity. As a component of the minor spliceosome, involved in the splicing of U12-type introns in pre-mRNAs.</text>
</comment>
<organism evidence="25 26">
    <name type="scientific">Anopheles minimus</name>
    <dbReference type="NCBI Taxonomy" id="112268"/>
    <lineage>
        <taxon>Eukaryota</taxon>
        <taxon>Metazoa</taxon>
        <taxon>Ecdysozoa</taxon>
        <taxon>Arthropoda</taxon>
        <taxon>Hexapoda</taxon>
        <taxon>Insecta</taxon>
        <taxon>Pterygota</taxon>
        <taxon>Neoptera</taxon>
        <taxon>Endopterygota</taxon>
        <taxon>Diptera</taxon>
        <taxon>Nematocera</taxon>
        <taxon>Culicoidea</taxon>
        <taxon>Culicidae</taxon>
        <taxon>Anophelinae</taxon>
        <taxon>Anopheles</taxon>
    </lineage>
</organism>
<dbReference type="EnsemblMetazoa" id="AMIN006965-RA">
    <property type="protein sequence ID" value="AMIN006965-PA"/>
    <property type="gene ID" value="AMIN006965"/>
</dbReference>
<evidence type="ECO:0000256" key="19">
    <source>
        <dbReference type="ARBA" id="ARBA00078275"/>
    </source>
</evidence>
<keyword evidence="9" id="KW-0747">Spliceosome</keyword>
<dbReference type="SUPFAM" id="SSF50891">
    <property type="entry name" value="Cyclophilin-like"/>
    <property type="match status" value="1"/>
</dbReference>
<dbReference type="VEuPathDB" id="VectorBase:AMIN006965"/>
<accession>A0A182W9D7</accession>
<feature type="transmembrane region" description="Helical" evidence="22">
    <location>
        <begin position="60"/>
        <end position="76"/>
    </location>
</feature>
<dbReference type="CDD" id="cd01923">
    <property type="entry name" value="cyclophilin_RING"/>
    <property type="match status" value="1"/>
</dbReference>
<dbReference type="GO" id="GO:0061630">
    <property type="term" value="F:ubiquitin protein ligase activity"/>
    <property type="evidence" value="ECO:0007669"/>
    <property type="project" value="UniProtKB-EC"/>
</dbReference>
<dbReference type="InterPro" id="IPR013083">
    <property type="entry name" value="Znf_RING/FYVE/PHD"/>
</dbReference>
<dbReference type="FunFam" id="3.30.40.10:FF:000079">
    <property type="entry name" value="Peptidyl-prolyl cis-trans isomerase 2"/>
    <property type="match status" value="1"/>
</dbReference>
<feature type="compositionally biased region" description="Low complexity" evidence="21">
    <location>
        <begin position="644"/>
        <end position="657"/>
    </location>
</feature>
<feature type="domain" description="PPIase cyclophilin-type" evidence="23">
    <location>
        <begin position="436"/>
        <end position="579"/>
    </location>
</feature>
<dbReference type="GO" id="GO:0008380">
    <property type="term" value="P:RNA splicing"/>
    <property type="evidence" value="ECO:0007669"/>
    <property type="project" value="UniProtKB-KW"/>
</dbReference>
<evidence type="ECO:0000256" key="20">
    <source>
        <dbReference type="ARBA" id="ARBA00079124"/>
    </source>
</evidence>
<comment type="subunit">
    <text evidence="17">Component of the minor spliceosome, which splices U12-type introns. Within this complex, interacts with PRPF8/PRP8, EFTUD2/SNU114 and PLRG1. Interacts with isoform 2 of BSG. Interacts (via the PPIase cyclophilin-type domain) with CRNKL1; they may form a trimeric complex with HSP90.</text>
</comment>
<keyword evidence="7" id="KW-0507">mRNA processing</keyword>
<dbReference type="AlphaFoldDB" id="A0A182W9D7"/>